<evidence type="ECO:0000256" key="10">
    <source>
        <dbReference type="ARBA" id="ARBA00048807"/>
    </source>
</evidence>
<dbReference type="RefSeq" id="WP_013611065.1">
    <property type="nucleotide sequence ID" value="NZ_BAABYK010000001.1"/>
</dbReference>
<dbReference type="InterPro" id="IPR007115">
    <property type="entry name" value="6-PTP_synth/QueD"/>
</dbReference>
<keyword evidence="7" id="KW-0862">Zinc</keyword>
<dbReference type="GO" id="GO:0046872">
    <property type="term" value="F:metal ion binding"/>
    <property type="evidence" value="ECO:0007669"/>
    <property type="project" value="UniProtKB-KW"/>
</dbReference>
<dbReference type="Proteomes" id="UP000284434">
    <property type="component" value="Unassembled WGS sequence"/>
</dbReference>
<comment type="similarity">
    <text evidence="3">Belongs to the PTPS family. QueD subfamily.</text>
</comment>
<keyword evidence="6" id="KW-0479">Metal-binding</keyword>
<dbReference type="EMBL" id="QRYW01000015">
    <property type="protein sequence ID" value="RGV27114.1"/>
    <property type="molecule type" value="Genomic_DNA"/>
</dbReference>
<dbReference type="EC" id="4.1.2.50" evidence="4"/>
<dbReference type="PANTHER" id="PTHR12589:SF7">
    <property type="entry name" value="6-PYRUVOYL TETRAHYDROBIOPTERIN SYNTHASE"/>
    <property type="match status" value="1"/>
</dbReference>
<evidence type="ECO:0000256" key="7">
    <source>
        <dbReference type="ARBA" id="ARBA00022833"/>
    </source>
</evidence>
<evidence type="ECO:0000256" key="2">
    <source>
        <dbReference type="ARBA" id="ARBA00005061"/>
    </source>
</evidence>
<evidence type="ECO:0000256" key="4">
    <source>
        <dbReference type="ARBA" id="ARBA00012982"/>
    </source>
</evidence>
<dbReference type="GeneID" id="61273984"/>
<evidence type="ECO:0000313" key="12">
    <source>
        <dbReference type="EMBL" id="MDB9221704.1"/>
    </source>
</evidence>
<evidence type="ECO:0000256" key="3">
    <source>
        <dbReference type="ARBA" id="ARBA00008900"/>
    </source>
</evidence>
<dbReference type="EMBL" id="QSCO01000004">
    <property type="protein sequence ID" value="RGY08968.1"/>
    <property type="molecule type" value="Genomic_DNA"/>
</dbReference>
<evidence type="ECO:0000256" key="8">
    <source>
        <dbReference type="ARBA" id="ARBA00023239"/>
    </source>
</evidence>
<comment type="catalytic activity">
    <reaction evidence="10">
        <text>7,8-dihydroneopterin 3'-triphosphate + H2O = 6-carboxy-5,6,7,8-tetrahydropterin + triphosphate + acetaldehyde + 2 H(+)</text>
        <dbReference type="Rhea" id="RHEA:27966"/>
        <dbReference type="ChEBI" id="CHEBI:15343"/>
        <dbReference type="ChEBI" id="CHEBI:15377"/>
        <dbReference type="ChEBI" id="CHEBI:15378"/>
        <dbReference type="ChEBI" id="CHEBI:18036"/>
        <dbReference type="ChEBI" id="CHEBI:58462"/>
        <dbReference type="ChEBI" id="CHEBI:61032"/>
        <dbReference type="EC" id="4.1.2.50"/>
    </reaction>
</comment>
<reference evidence="11" key="2">
    <citation type="submission" date="2022-01" db="EMBL/GenBank/DDBJ databases">
        <title>Collection of gut derived symbiotic bacterial strains cultured from healthy donors.</title>
        <authorList>
            <person name="Lin H."/>
            <person name="Kohout C."/>
            <person name="Waligurski E."/>
            <person name="Pamer E.G."/>
        </authorList>
    </citation>
    <scope>NUCLEOTIDE SEQUENCE</scope>
    <source>
        <strain evidence="11">DFI.1.149</strain>
    </source>
</reference>
<keyword evidence="8" id="KW-0456">Lyase</keyword>
<dbReference type="OMA" id="DHAHHFW"/>
<dbReference type="AlphaFoldDB" id="A0A412WJ05"/>
<dbReference type="SUPFAM" id="SSF55620">
    <property type="entry name" value="Tetrahydrobiopterin biosynthesis enzymes-like"/>
    <property type="match status" value="1"/>
</dbReference>
<evidence type="ECO:0000256" key="9">
    <source>
        <dbReference type="ARBA" id="ARBA00031449"/>
    </source>
</evidence>
<dbReference type="InterPro" id="IPR038418">
    <property type="entry name" value="6-PTP_synth/QueD_sf"/>
</dbReference>
<name>A0A412WJ05_9BACT</name>
<dbReference type="UniPathway" id="UPA00391"/>
<sequence length="180" mass="21185">MLIRKQFKFEGAHIVRNCSSQRCRENIHGHSYIVEVFITSDKLDDGYMVMDFCRLDKVKEFIESFDHSYSLWQNESPDLKTFVYRYNRRVAEIPVSPSAEGYALLFTYVIDKILRHTERVNGEGNIQLHAVRVHETATGYAEAFQEDLKLARFQLKDIHFSEGIVAEWKSTDWWDKLLEA</sequence>
<evidence type="ECO:0000313" key="15">
    <source>
        <dbReference type="Proteomes" id="UP000283426"/>
    </source>
</evidence>
<comment type="pathway">
    <text evidence="2">Purine metabolism; 7-cyano-7-deazaguanine biosynthesis.</text>
</comment>
<dbReference type="GO" id="GO:0070497">
    <property type="term" value="F:6-carboxytetrahydropterin synthase activity"/>
    <property type="evidence" value="ECO:0007669"/>
    <property type="project" value="UniProtKB-EC"/>
</dbReference>
<proteinExistence type="inferred from homology"/>
<organism evidence="13 15">
    <name type="scientific">Odoribacter splanchnicus</name>
    <dbReference type="NCBI Taxonomy" id="28118"/>
    <lineage>
        <taxon>Bacteria</taxon>
        <taxon>Pseudomonadati</taxon>
        <taxon>Bacteroidota</taxon>
        <taxon>Bacteroidia</taxon>
        <taxon>Bacteroidales</taxon>
        <taxon>Odoribacteraceae</taxon>
        <taxon>Odoribacter</taxon>
    </lineage>
</organism>
<dbReference type="EMBL" id="JAQMRD010000001">
    <property type="protein sequence ID" value="MDB9221704.1"/>
    <property type="molecule type" value="Genomic_DNA"/>
</dbReference>
<evidence type="ECO:0000313" key="14">
    <source>
        <dbReference type="EMBL" id="RGY08968.1"/>
    </source>
</evidence>
<evidence type="ECO:0000256" key="6">
    <source>
        <dbReference type="ARBA" id="ARBA00022723"/>
    </source>
</evidence>
<accession>A0A412WJ05</accession>
<dbReference type="Proteomes" id="UP001199750">
    <property type="component" value="Unassembled WGS sequence"/>
</dbReference>
<evidence type="ECO:0000313" key="13">
    <source>
        <dbReference type="EMBL" id="RGV27114.1"/>
    </source>
</evidence>
<dbReference type="Pfam" id="PF01242">
    <property type="entry name" value="PTPS"/>
    <property type="match status" value="1"/>
</dbReference>
<dbReference type="Proteomes" id="UP001212263">
    <property type="component" value="Unassembled WGS sequence"/>
</dbReference>
<comment type="caution">
    <text evidence="13">The sequence shown here is derived from an EMBL/GenBank/DDBJ whole genome shotgun (WGS) entry which is preliminary data.</text>
</comment>
<dbReference type="EMBL" id="JAKNDN010000006">
    <property type="protein sequence ID" value="MCG4959034.1"/>
    <property type="molecule type" value="Genomic_DNA"/>
</dbReference>
<dbReference type="Proteomes" id="UP000283426">
    <property type="component" value="Unassembled WGS sequence"/>
</dbReference>
<gene>
    <name evidence="13" type="ORF">DWW24_08165</name>
    <name evidence="14" type="ORF">DXA53_03715</name>
    <name evidence="11" type="ORF">L0P03_04065</name>
    <name evidence="12" type="ORF">PN645_01635</name>
</gene>
<evidence type="ECO:0000256" key="5">
    <source>
        <dbReference type="ARBA" id="ARBA00018141"/>
    </source>
</evidence>
<evidence type="ECO:0000313" key="11">
    <source>
        <dbReference type="EMBL" id="MCG4959034.1"/>
    </source>
</evidence>
<comment type="cofactor">
    <cofactor evidence="1">
        <name>Zn(2+)</name>
        <dbReference type="ChEBI" id="CHEBI:29105"/>
    </cofactor>
</comment>
<evidence type="ECO:0000313" key="16">
    <source>
        <dbReference type="Proteomes" id="UP000284434"/>
    </source>
</evidence>
<evidence type="ECO:0000256" key="1">
    <source>
        <dbReference type="ARBA" id="ARBA00001947"/>
    </source>
</evidence>
<dbReference type="PANTHER" id="PTHR12589">
    <property type="entry name" value="PYRUVOYL TETRAHYDROBIOPTERIN SYNTHASE"/>
    <property type="match status" value="1"/>
</dbReference>
<protein>
    <recommendedName>
        <fullName evidence="5">6-carboxy-5,6,7,8-tetrahydropterin synthase</fullName>
        <ecNumber evidence="4">4.1.2.50</ecNumber>
    </recommendedName>
    <alternativeName>
        <fullName evidence="9">Queuosine biosynthesis protein QueD</fullName>
    </alternativeName>
</protein>
<reference evidence="12" key="3">
    <citation type="submission" date="2023-01" db="EMBL/GenBank/DDBJ databases">
        <title>Human gut microbiome strain richness.</title>
        <authorList>
            <person name="Chen-Liaw A."/>
        </authorList>
    </citation>
    <scope>NUCLEOTIDE SEQUENCE</scope>
    <source>
        <strain evidence="12">RTP21484st1_B7_RTP21484_190118</strain>
    </source>
</reference>
<dbReference type="Gene3D" id="3.30.479.10">
    <property type="entry name" value="6-pyruvoyl tetrahydropterin synthase/QueD"/>
    <property type="match status" value="1"/>
</dbReference>
<reference evidence="15 16" key="1">
    <citation type="submission" date="2018-08" db="EMBL/GenBank/DDBJ databases">
        <title>A genome reference for cultivated species of the human gut microbiota.</title>
        <authorList>
            <person name="Zou Y."/>
            <person name="Xue W."/>
            <person name="Luo G."/>
        </authorList>
    </citation>
    <scope>NUCLEOTIDE SEQUENCE [LARGE SCALE GENOMIC DNA]</scope>
    <source>
        <strain evidence="13 15">AF14-6AC</strain>
        <strain evidence="14 16">OF03-11</strain>
    </source>
</reference>